<sequence>MQQKTELDRIFINSYLEYKNFGDSKALIEQAYFWIRRIAVRKYSLSEDGRNEVLLKFIQKMEYFSELYETRGFENFSAYAIVFLKHLILNQWKKEIQSSKTEPLFLEPDGLPGSVVYEPDYSMELSQDRIFLREILRTLDPRGVLILKLKHNLFLERKEILLLKSILSASGNSVQDFLKERMEKRFMARSQELALLERMEVSHQILFSKRENAASFSSKAKQKLRKKLLRVEMIYTYDEISRWFSWNHSVIKRLYLQTMNSLKNSRKDLKFIAFPNKKKKSA</sequence>
<comment type="caution">
    <text evidence="1">The sequence shown here is derived from an EMBL/GenBank/DDBJ whole genome shotgun (WGS) entry which is preliminary data.</text>
</comment>
<name>A0AA87MME3_9LEPT</name>
<accession>A0AA87MME3</accession>
<dbReference type="Proteomes" id="UP000001343">
    <property type="component" value="Unassembled WGS sequence"/>
</dbReference>
<dbReference type="AlphaFoldDB" id="A0AA87MME3"/>
<dbReference type="EMBL" id="AKWM02000045">
    <property type="protein sequence ID" value="EKR99726.1"/>
    <property type="molecule type" value="Genomic_DNA"/>
</dbReference>
<gene>
    <name evidence="1" type="ORF">LEP1GSC125_2973</name>
</gene>
<dbReference type="RefSeq" id="WP_002748150.1">
    <property type="nucleotide sequence ID" value="NZ_AKWM02000045.1"/>
</dbReference>
<evidence type="ECO:0000313" key="2">
    <source>
        <dbReference type="Proteomes" id="UP000001343"/>
    </source>
</evidence>
<reference evidence="1 2" key="1">
    <citation type="journal article" date="2014" name="Int. J. Syst. Evol. Microbiol.">
        <title>Leptospira mayottensis sp. nov., a pathogenic species of the genus Leptospira isolated from humans.</title>
        <authorList>
            <person name="Bourhy P."/>
            <person name="Collet L."/>
            <person name="Brisse S."/>
            <person name="Picardeau M."/>
        </authorList>
    </citation>
    <scope>NUCLEOTIDE SEQUENCE [LARGE SCALE GENOMIC DNA]</scope>
    <source>
        <strain evidence="1 2">200901122</strain>
    </source>
</reference>
<protein>
    <recommendedName>
        <fullName evidence="3">Sigma-70 family RNA polymerase sigma factor</fullName>
    </recommendedName>
</protein>
<evidence type="ECO:0008006" key="3">
    <source>
        <dbReference type="Google" id="ProtNLM"/>
    </source>
</evidence>
<proteinExistence type="predicted"/>
<organism evidence="1 2">
    <name type="scientific">Leptospira mayottensis 200901122</name>
    <dbReference type="NCBI Taxonomy" id="1193010"/>
    <lineage>
        <taxon>Bacteria</taxon>
        <taxon>Pseudomonadati</taxon>
        <taxon>Spirochaetota</taxon>
        <taxon>Spirochaetia</taxon>
        <taxon>Leptospirales</taxon>
        <taxon>Leptospiraceae</taxon>
        <taxon>Leptospira</taxon>
    </lineage>
</organism>
<evidence type="ECO:0000313" key="1">
    <source>
        <dbReference type="EMBL" id="EKR99726.1"/>
    </source>
</evidence>